<name>A0A560I6V4_9PROT</name>
<reference evidence="1 2" key="1">
    <citation type="submission" date="2019-06" db="EMBL/GenBank/DDBJ databases">
        <title>Genomic Encyclopedia of Type Strains, Phase IV (KMG-V): Genome sequencing to study the core and pangenomes of soil and plant-associated prokaryotes.</title>
        <authorList>
            <person name="Whitman W."/>
        </authorList>
    </citation>
    <scope>NUCLEOTIDE SEQUENCE [LARGE SCALE GENOMIC DNA]</scope>
    <source>
        <strain evidence="1 2">BR 11140</strain>
    </source>
</reference>
<sequence>MFPQTAGAGSRRLALSSLRPAVLAPADAVAFCGGMSLGLYRRYQNFSTHGRSSTSQVQALRC</sequence>
<gene>
    <name evidence="1" type="ORF">FBZ92_11613</name>
</gene>
<evidence type="ECO:0000313" key="2">
    <source>
        <dbReference type="Proteomes" id="UP000318050"/>
    </source>
</evidence>
<evidence type="ECO:0000313" key="1">
    <source>
        <dbReference type="EMBL" id="TWB52884.1"/>
    </source>
</evidence>
<comment type="caution">
    <text evidence="1">The sequence shown here is derived from an EMBL/GenBank/DDBJ whole genome shotgun (WGS) entry which is preliminary data.</text>
</comment>
<dbReference type="AlphaFoldDB" id="A0A560I6V4"/>
<dbReference type="EMBL" id="VITT01000016">
    <property type="protein sequence ID" value="TWB52884.1"/>
    <property type="molecule type" value="Genomic_DNA"/>
</dbReference>
<proteinExistence type="predicted"/>
<organism evidence="1 2">
    <name type="scientific">Nitrospirillum amazonense</name>
    <dbReference type="NCBI Taxonomy" id="28077"/>
    <lineage>
        <taxon>Bacteria</taxon>
        <taxon>Pseudomonadati</taxon>
        <taxon>Pseudomonadota</taxon>
        <taxon>Alphaproteobacteria</taxon>
        <taxon>Rhodospirillales</taxon>
        <taxon>Azospirillaceae</taxon>
        <taxon>Nitrospirillum</taxon>
    </lineage>
</organism>
<accession>A0A560I6V4</accession>
<dbReference type="Proteomes" id="UP000318050">
    <property type="component" value="Unassembled WGS sequence"/>
</dbReference>
<protein>
    <submittedName>
        <fullName evidence="1">Uncharacterized protein</fullName>
    </submittedName>
</protein>